<dbReference type="EMBL" id="NXLT01000001">
    <property type="protein sequence ID" value="RDU68486.1"/>
    <property type="molecule type" value="Genomic_DNA"/>
</dbReference>
<protein>
    <recommendedName>
        <fullName evidence="3">Glycosyl transferase family 28 C-terminal domain-containing protein</fullName>
    </recommendedName>
</protein>
<sequence>MTLYYFYDDGAKAGLGHYRRIRLLAQKIKHITTHQKIEHVFCPISTYTLQHLGNLHTFCTNIHPQQTLGAIVDSYIFEAKHFALLDSVFPRLLCLDDENRNVYPPKSFILNGALNAHKLYPHHNRQYMLGIDFALCDEIFTPMPLAQEKVRAIFVSFGGSDQQNFSTQILPCIQSSMPSCTIHLVLGQYYPHLPPTGKNLICHNALSAPQMQQVTQQCDIAISAGGGTLIELAQSLMPTIMIESAPNQHFQIMQFAALGAFKHAKSLAQIPKILQSLAPKSVRQSIKNTLATLHFGQNIQSALRNIFGL</sequence>
<dbReference type="RefSeq" id="WP_115570434.1">
    <property type="nucleotide sequence ID" value="NZ_NXLT01000001.1"/>
</dbReference>
<comment type="caution">
    <text evidence="1">The sequence shown here is derived from an EMBL/GenBank/DDBJ whole genome shotgun (WGS) entry which is preliminary data.</text>
</comment>
<dbReference type="Gene3D" id="3.40.50.2000">
    <property type="entry name" value="Glycogen Phosphorylase B"/>
    <property type="match status" value="1"/>
</dbReference>
<accession>A0A3D8IU52</accession>
<dbReference type="AlphaFoldDB" id="A0A3D8IU52"/>
<keyword evidence="2" id="KW-1185">Reference proteome</keyword>
<dbReference type="Proteomes" id="UP000256514">
    <property type="component" value="Unassembled WGS sequence"/>
</dbReference>
<dbReference type="Gene3D" id="3.40.50.11190">
    <property type="match status" value="1"/>
</dbReference>
<name>A0A3D8IU52_9HELI</name>
<reference evidence="1 2" key="1">
    <citation type="submission" date="2018-04" db="EMBL/GenBank/DDBJ databases">
        <title>Novel Campyloabacter and Helicobacter Species and Strains.</title>
        <authorList>
            <person name="Mannion A.J."/>
            <person name="Shen Z."/>
            <person name="Fox J.G."/>
        </authorList>
    </citation>
    <scope>NUCLEOTIDE SEQUENCE [LARGE SCALE GENOMIC DNA]</scope>
    <source>
        <strain evidence="1 2">MIT 12-6600</strain>
    </source>
</reference>
<dbReference type="OrthoDB" id="5330177at2"/>
<organism evidence="1 2">
    <name type="scientific">Helicobacter equorum</name>
    <dbReference type="NCBI Taxonomy" id="361872"/>
    <lineage>
        <taxon>Bacteria</taxon>
        <taxon>Pseudomonadati</taxon>
        <taxon>Campylobacterota</taxon>
        <taxon>Epsilonproteobacteria</taxon>
        <taxon>Campylobacterales</taxon>
        <taxon>Helicobacteraceae</taxon>
        <taxon>Helicobacter</taxon>
    </lineage>
</organism>
<gene>
    <name evidence="1" type="ORF">CQA54_01385</name>
</gene>
<evidence type="ECO:0000313" key="1">
    <source>
        <dbReference type="EMBL" id="RDU68486.1"/>
    </source>
</evidence>
<evidence type="ECO:0000313" key="2">
    <source>
        <dbReference type="Proteomes" id="UP000256514"/>
    </source>
</evidence>
<evidence type="ECO:0008006" key="3">
    <source>
        <dbReference type="Google" id="ProtNLM"/>
    </source>
</evidence>
<proteinExistence type="predicted"/>